<comment type="caution">
    <text evidence="3">The sequence shown here is derived from an EMBL/GenBank/DDBJ whole genome shotgun (WGS) entry which is preliminary data.</text>
</comment>
<evidence type="ECO:0000256" key="1">
    <source>
        <dbReference type="ARBA" id="ARBA00006725"/>
    </source>
</evidence>
<evidence type="ECO:0000313" key="4">
    <source>
        <dbReference type="Proteomes" id="UP001283361"/>
    </source>
</evidence>
<dbReference type="EMBL" id="JAWDGP010007558">
    <property type="protein sequence ID" value="KAK3713587.1"/>
    <property type="molecule type" value="Genomic_DNA"/>
</dbReference>
<feature type="compositionally biased region" description="Polar residues" evidence="2">
    <location>
        <begin position="239"/>
        <end position="254"/>
    </location>
</feature>
<reference evidence="3" key="1">
    <citation type="journal article" date="2023" name="G3 (Bethesda)">
        <title>A reference genome for the long-term kleptoplast-retaining sea slug Elysia crispata morphotype clarki.</title>
        <authorList>
            <person name="Eastman K.E."/>
            <person name="Pendleton A.L."/>
            <person name="Shaikh M.A."/>
            <person name="Suttiyut T."/>
            <person name="Ogas R."/>
            <person name="Tomko P."/>
            <person name="Gavelis G."/>
            <person name="Widhalm J.R."/>
            <person name="Wisecaver J.H."/>
        </authorList>
    </citation>
    <scope>NUCLEOTIDE SEQUENCE</scope>
    <source>
        <strain evidence="3">ECLA1</strain>
    </source>
</reference>
<sequence length="484" mass="51953">MEVDSSPTSSSPVPSGSGTLKRSNSAPMINSLVTSQADVSPPITLKPATATAARRMSSSNMALSNSTAPASPPIRGPDRVARIKQEEIHLADRERQHEREIQSSLWISNNWEHLSFDSNEPMEGQHRRPRSFSESLHIMTQSNILCGSPSPTRGPVKQCFSPSMQIPVKNNTFTPSPSPSPTRKNFMRSLSPIAVRTGPLKRKLDNDGGGDRWEYISPPKKFNTGPATPDRIMTCSHPLANSSPDHLPGSNPQPVRSGRQHHSSAPGLVQQHFYHHQHHHSGGASPLLGGGVTLVRSPHSSLCSTSGVGLSSSHSPLSSSSTGSGGGGHSPHASVIVASGGGGGNGGSQIPALGPVMLTTKQTFLFQPVSEGLSSPSSTSSSSSPSSSSTSMTLHQHLQHQQAVHDHHHFHTQQQQPQLIQNQRQEEQQHQHHHHSLSDMNSDDAASRGSNNDVYMTDSEMGEHHPSEKPHDGFNFKPISPDHP</sequence>
<feature type="region of interest" description="Disordered" evidence="2">
    <location>
        <begin position="200"/>
        <end position="265"/>
    </location>
</feature>
<accession>A0AAE1CMB8</accession>
<dbReference type="PANTHER" id="PTHR22227:SF6">
    <property type="entry name" value="FAMILY WITH SEQUENCE SIMILARITY 122B ISOFORM X1"/>
    <property type="match status" value="1"/>
</dbReference>
<feature type="compositionally biased region" description="Low complexity" evidence="2">
    <location>
        <begin position="374"/>
        <end position="402"/>
    </location>
</feature>
<comment type="similarity">
    <text evidence="1">Belongs to the FAM122 family.</text>
</comment>
<evidence type="ECO:0000256" key="2">
    <source>
        <dbReference type="SAM" id="MobiDB-lite"/>
    </source>
</evidence>
<feature type="region of interest" description="Disordered" evidence="2">
    <location>
        <begin position="1"/>
        <end position="77"/>
    </location>
</feature>
<dbReference type="PANTHER" id="PTHR22227">
    <property type="entry name" value="FAMILY WITH SEQUENCE SIMILARITY 122B ISOFORM X1"/>
    <property type="match status" value="1"/>
</dbReference>
<protein>
    <submittedName>
        <fullName evidence="3">Uncharacterized protein</fullName>
    </submittedName>
</protein>
<name>A0AAE1CMB8_9GAST</name>
<proteinExistence type="inferred from homology"/>
<dbReference type="GO" id="GO:0004865">
    <property type="term" value="F:protein serine/threonine phosphatase inhibitor activity"/>
    <property type="evidence" value="ECO:0007669"/>
    <property type="project" value="InterPro"/>
</dbReference>
<feature type="compositionally biased region" description="Low complexity" evidence="2">
    <location>
        <begin position="300"/>
        <end position="322"/>
    </location>
</feature>
<feature type="compositionally biased region" description="Polar residues" evidence="2">
    <location>
        <begin position="20"/>
        <end position="38"/>
    </location>
</feature>
<feature type="region of interest" description="Disordered" evidence="2">
    <location>
        <begin position="298"/>
        <end position="348"/>
    </location>
</feature>
<feature type="compositionally biased region" description="Low complexity" evidence="2">
    <location>
        <begin position="412"/>
        <end position="423"/>
    </location>
</feature>
<dbReference type="InterPro" id="IPR026716">
    <property type="entry name" value="PBIR1/2/3"/>
</dbReference>
<dbReference type="Proteomes" id="UP001283361">
    <property type="component" value="Unassembled WGS sequence"/>
</dbReference>
<dbReference type="AlphaFoldDB" id="A0AAE1CMB8"/>
<organism evidence="3 4">
    <name type="scientific">Elysia crispata</name>
    <name type="common">lettuce slug</name>
    <dbReference type="NCBI Taxonomy" id="231223"/>
    <lineage>
        <taxon>Eukaryota</taxon>
        <taxon>Metazoa</taxon>
        <taxon>Spiralia</taxon>
        <taxon>Lophotrochozoa</taxon>
        <taxon>Mollusca</taxon>
        <taxon>Gastropoda</taxon>
        <taxon>Heterobranchia</taxon>
        <taxon>Euthyneura</taxon>
        <taxon>Panpulmonata</taxon>
        <taxon>Sacoglossa</taxon>
        <taxon>Placobranchoidea</taxon>
        <taxon>Plakobranchidae</taxon>
        <taxon>Elysia</taxon>
    </lineage>
</organism>
<feature type="region of interest" description="Disordered" evidence="2">
    <location>
        <begin position="167"/>
        <end position="186"/>
    </location>
</feature>
<feature type="compositionally biased region" description="Basic and acidic residues" evidence="2">
    <location>
        <begin position="461"/>
        <end position="484"/>
    </location>
</feature>
<evidence type="ECO:0000313" key="3">
    <source>
        <dbReference type="EMBL" id="KAK3713587.1"/>
    </source>
</evidence>
<keyword evidence="4" id="KW-1185">Reference proteome</keyword>
<gene>
    <name evidence="3" type="ORF">RRG08_055229</name>
</gene>
<feature type="compositionally biased region" description="Basic and acidic residues" evidence="2">
    <location>
        <begin position="202"/>
        <end position="214"/>
    </location>
</feature>
<feature type="compositionally biased region" description="Low complexity" evidence="2">
    <location>
        <begin position="48"/>
        <end position="68"/>
    </location>
</feature>
<feature type="region of interest" description="Disordered" evidence="2">
    <location>
        <begin position="369"/>
        <end position="484"/>
    </location>
</feature>
<feature type="compositionally biased region" description="Low complexity" evidence="2">
    <location>
        <begin position="1"/>
        <end position="19"/>
    </location>
</feature>